<reference evidence="2 3" key="1">
    <citation type="submission" date="2019-07" db="EMBL/GenBank/DDBJ databases">
        <title>Lentzea xizangensis sp. nov., isolated from Qinghai-Tibetan Plateau Soils.</title>
        <authorList>
            <person name="Huang J."/>
        </authorList>
    </citation>
    <scope>NUCLEOTIDE SEQUENCE [LARGE SCALE GENOMIC DNA]</scope>
    <source>
        <strain evidence="2 3">FXJ1.1311</strain>
    </source>
</reference>
<organism evidence="2 3">
    <name type="scientific">Lentzea tibetensis</name>
    <dbReference type="NCBI Taxonomy" id="2591470"/>
    <lineage>
        <taxon>Bacteria</taxon>
        <taxon>Bacillati</taxon>
        <taxon>Actinomycetota</taxon>
        <taxon>Actinomycetes</taxon>
        <taxon>Pseudonocardiales</taxon>
        <taxon>Pseudonocardiaceae</taxon>
        <taxon>Lentzea</taxon>
    </lineage>
</organism>
<dbReference type="InterPro" id="IPR028087">
    <property type="entry name" value="Tad_N"/>
</dbReference>
<feature type="domain" description="Putative Flp pilus-assembly TadG-like N-terminal" evidence="1">
    <location>
        <begin position="7"/>
        <end position="55"/>
    </location>
</feature>
<evidence type="ECO:0000313" key="2">
    <source>
        <dbReference type="EMBL" id="TWP51333.1"/>
    </source>
</evidence>
<sequence>MTGRDNGAVATIVALCVAFVFIPLLAVTVDVGRVLVSRSAVQNAADHAAMAAAWASCDGEDPVAAATASAGRNGFSDDEVEVVDRGQGSLGVVVSHGVDGVFSPVVGVETVPVSARAAASCSSEPITAPVIYAHSTCQESLAWAGNENHVSGAVHTNGRLAVTGNLNVQSGTATYSGSIYSAGNQNTWSPATPSQVPARTWPLTLDVNDFDNGGRYTTRPDYVSAPGTTTISAQWLRQKGHLIGTALAPKIYYTDGRVDISDIGITGTATFVARGDITFSGVNISVQPHFANISAFSAKGTGGCGTDGVRLIGNYVSLAGIVHAPRGNVYLAGNYNRIDGTVIANQITLYGNRLTINTGVGATIPGTPRIALDAWDD</sequence>
<proteinExistence type="predicted"/>
<evidence type="ECO:0000313" key="3">
    <source>
        <dbReference type="Proteomes" id="UP000316639"/>
    </source>
</evidence>
<dbReference type="Proteomes" id="UP000316639">
    <property type="component" value="Unassembled WGS sequence"/>
</dbReference>
<dbReference type="EMBL" id="VOBR01000009">
    <property type="protein sequence ID" value="TWP51333.1"/>
    <property type="molecule type" value="Genomic_DNA"/>
</dbReference>
<gene>
    <name evidence="2" type="ORF">FKR81_17145</name>
</gene>
<dbReference type="AlphaFoldDB" id="A0A563EUK2"/>
<protein>
    <recommendedName>
        <fullName evidence="1">Putative Flp pilus-assembly TadG-like N-terminal domain-containing protein</fullName>
    </recommendedName>
</protein>
<accession>A0A563EUK2</accession>
<evidence type="ECO:0000259" key="1">
    <source>
        <dbReference type="Pfam" id="PF13400"/>
    </source>
</evidence>
<comment type="caution">
    <text evidence="2">The sequence shown here is derived from an EMBL/GenBank/DDBJ whole genome shotgun (WGS) entry which is preliminary data.</text>
</comment>
<dbReference type="Pfam" id="PF13400">
    <property type="entry name" value="Tad"/>
    <property type="match status" value="1"/>
</dbReference>
<name>A0A563EUK2_9PSEU</name>
<dbReference type="RefSeq" id="WP_146353046.1">
    <property type="nucleotide sequence ID" value="NZ_VOBR01000009.1"/>
</dbReference>
<keyword evidence="3" id="KW-1185">Reference proteome</keyword>